<keyword evidence="2" id="KW-1185">Reference proteome</keyword>
<accession>A0ABR4XR69</accession>
<organism evidence="1 2">
    <name type="scientific">Oenococcus alcoholitolerans</name>
    <dbReference type="NCBI Taxonomy" id="931074"/>
    <lineage>
        <taxon>Bacteria</taxon>
        <taxon>Bacillati</taxon>
        <taxon>Bacillota</taxon>
        <taxon>Bacilli</taxon>
        <taxon>Lactobacillales</taxon>
        <taxon>Lactobacillaceae</taxon>
        <taxon>Oenococcus</taxon>
    </lineage>
</organism>
<protein>
    <submittedName>
        <fullName evidence="1">Uncharacterized protein</fullName>
    </submittedName>
</protein>
<dbReference type="Proteomes" id="UP000030023">
    <property type="component" value="Unassembled WGS sequence"/>
</dbReference>
<evidence type="ECO:0000313" key="1">
    <source>
        <dbReference type="EMBL" id="KGO31957.1"/>
    </source>
</evidence>
<comment type="caution">
    <text evidence="1">The sequence shown here is derived from an EMBL/GenBank/DDBJ whole genome shotgun (WGS) entry which is preliminary data.</text>
</comment>
<gene>
    <name evidence="1" type="ORF">Q757_03935</name>
</gene>
<proteinExistence type="predicted"/>
<dbReference type="EMBL" id="AXCV01000143">
    <property type="protein sequence ID" value="KGO31957.1"/>
    <property type="molecule type" value="Genomic_DNA"/>
</dbReference>
<reference evidence="1 2" key="1">
    <citation type="journal article" date="2014" name="Antonie Van Leeuwenhoek">
        <title>Oenococcus alcoholitolerans sp. nov., a lactic acid bacteria isolated from cachaca and ethanol fermentation processes.</title>
        <authorList>
            <person name="Badotti F."/>
            <person name="Moreira A.P."/>
            <person name="Tonon L.A."/>
            <person name="de Lucena B.T."/>
            <person name="Gomes Fde C."/>
            <person name="Kruger R."/>
            <person name="Thompson C.C."/>
            <person name="de Morais M.A.Jr."/>
            <person name="Rosa C.A."/>
            <person name="Thompson F.L."/>
        </authorList>
    </citation>
    <scope>NUCLEOTIDE SEQUENCE [LARGE SCALE GENOMIC DNA]</scope>
    <source>
        <strain evidence="1 2">UFRJ-M7.2.18</strain>
    </source>
</reference>
<name>A0ABR4XR69_9LACO</name>
<sequence>MKKVLKFNFENEEDNLKKAEYRRSMVHNKHRRFYHLDSFAGNRPDYHFWN</sequence>
<evidence type="ECO:0000313" key="2">
    <source>
        <dbReference type="Proteomes" id="UP000030023"/>
    </source>
</evidence>